<gene>
    <name evidence="2" type="ORF">F2Q68_00007222</name>
</gene>
<dbReference type="Proteomes" id="UP000712281">
    <property type="component" value="Unassembled WGS sequence"/>
</dbReference>
<comment type="caution">
    <text evidence="2">The sequence shown here is derived from an EMBL/GenBank/DDBJ whole genome shotgun (WGS) entry which is preliminary data.</text>
</comment>
<feature type="compositionally biased region" description="Low complexity" evidence="1">
    <location>
        <begin position="97"/>
        <end position="108"/>
    </location>
</feature>
<sequence length="151" mass="16533">MDGKRTVDRMVLPRKASGHVLRENMNKREDEKSVSFCSRIGCSANVSHTKGTRMDNNTKLGSSSNGKEIVGSSSRTPGGFGYLRKPATFTTGRRLRSSSLDTDSSETSSVHDDRILPRQKAKRGTVIVHSQNTVSGEEVAMTKTGSFFIFC</sequence>
<accession>A0A8S9KT68</accession>
<reference evidence="2" key="1">
    <citation type="submission" date="2019-12" db="EMBL/GenBank/DDBJ databases">
        <title>Genome sequencing and annotation of Brassica cretica.</title>
        <authorList>
            <person name="Studholme D.J."/>
            <person name="Sarris P.F."/>
        </authorList>
    </citation>
    <scope>NUCLEOTIDE SEQUENCE</scope>
    <source>
        <strain evidence="2">PFS-001/15</strain>
        <tissue evidence="2">Leaf</tissue>
    </source>
</reference>
<feature type="compositionally biased region" description="Polar residues" evidence="1">
    <location>
        <begin position="46"/>
        <end position="76"/>
    </location>
</feature>
<proteinExistence type="predicted"/>
<evidence type="ECO:0000313" key="2">
    <source>
        <dbReference type="EMBL" id="KAF2597609.1"/>
    </source>
</evidence>
<name>A0A8S9KT68_BRACR</name>
<protein>
    <submittedName>
        <fullName evidence="2">Uncharacterized protein</fullName>
    </submittedName>
</protein>
<dbReference type="AlphaFoldDB" id="A0A8S9KT68"/>
<organism evidence="2 3">
    <name type="scientific">Brassica cretica</name>
    <name type="common">Mustard</name>
    <dbReference type="NCBI Taxonomy" id="69181"/>
    <lineage>
        <taxon>Eukaryota</taxon>
        <taxon>Viridiplantae</taxon>
        <taxon>Streptophyta</taxon>
        <taxon>Embryophyta</taxon>
        <taxon>Tracheophyta</taxon>
        <taxon>Spermatophyta</taxon>
        <taxon>Magnoliopsida</taxon>
        <taxon>eudicotyledons</taxon>
        <taxon>Gunneridae</taxon>
        <taxon>Pentapetalae</taxon>
        <taxon>rosids</taxon>
        <taxon>malvids</taxon>
        <taxon>Brassicales</taxon>
        <taxon>Brassicaceae</taxon>
        <taxon>Brassiceae</taxon>
        <taxon>Brassica</taxon>
    </lineage>
</organism>
<evidence type="ECO:0000313" key="3">
    <source>
        <dbReference type="Proteomes" id="UP000712281"/>
    </source>
</evidence>
<evidence type="ECO:0000256" key="1">
    <source>
        <dbReference type="SAM" id="MobiDB-lite"/>
    </source>
</evidence>
<dbReference type="EMBL" id="QGKW02000717">
    <property type="protein sequence ID" value="KAF2597609.1"/>
    <property type="molecule type" value="Genomic_DNA"/>
</dbReference>
<feature type="region of interest" description="Disordered" evidence="1">
    <location>
        <begin position="46"/>
        <end position="117"/>
    </location>
</feature>